<evidence type="ECO:0000313" key="1">
    <source>
        <dbReference type="EMBL" id="WOK05835.1"/>
    </source>
</evidence>
<keyword evidence="2" id="KW-1185">Reference proteome</keyword>
<sequence length="137" mass="16048">MTTNYQKIYEQLGNLFFAIAMADNHLKHKEVEKLKELVNKEWVPLEHSTDEFGTDAAYYIYISFDYLTDSFTTAEEAFNTFKEYYEIHKAVFSEKLKAKILTTATDIAVSFRGISKAEHEYLDRLEHLFEVKASQLK</sequence>
<reference evidence="1 2" key="1">
    <citation type="journal article" date="2023" name="Microbiol. Resour. Announc.">
        <title>Complete Genome Sequence of Imperialibacter roseus strain P4T.</title>
        <authorList>
            <person name="Tizabi D.R."/>
            <person name="Bachvaroff T."/>
            <person name="Hill R.T."/>
        </authorList>
    </citation>
    <scope>NUCLEOTIDE SEQUENCE [LARGE SCALE GENOMIC DNA]</scope>
    <source>
        <strain evidence="1 2">P4T</strain>
    </source>
</reference>
<proteinExistence type="predicted"/>
<dbReference type="SUPFAM" id="SSF158682">
    <property type="entry name" value="TerB-like"/>
    <property type="match status" value="1"/>
</dbReference>
<dbReference type="Proteomes" id="UP001302349">
    <property type="component" value="Chromosome"/>
</dbReference>
<dbReference type="RefSeq" id="WP_152000772.1">
    <property type="nucleotide sequence ID" value="NZ_CP136051.1"/>
</dbReference>
<organism evidence="1 2">
    <name type="scientific">Imperialibacter roseus</name>
    <dbReference type="NCBI Taxonomy" id="1324217"/>
    <lineage>
        <taxon>Bacteria</taxon>
        <taxon>Pseudomonadati</taxon>
        <taxon>Bacteroidota</taxon>
        <taxon>Cytophagia</taxon>
        <taxon>Cytophagales</taxon>
        <taxon>Flammeovirgaceae</taxon>
        <taxon>Imperialibacter</taxon>
    </lineage>
</organism>
<protein>
    <submittedName>
        <fullName evidence="1">Uncharacterized protein</fullName>
    </submittedName>
</protein>
<accession>A0ABZ0ILD8</accession>
<name>A0ABZ0ILD8_9BACT</name>
<dbReference type="Gene3D" id="1.10.3680.10">
    <property type="entry name" value="TerB-like"/>
    <property type="match status" value="1"/>
</dbReference>
<gene>
    <name evidence="1" type="ORF">RT717_22430</name>
</gene>
<dbReference type="InterPro" id="IPR029024">
    <property type="entry name" value="TerB-like"/>
</dbReference>
<dbReference type="EMBL" id="CP136051">
    <property type="protein sequence ID" value="WOK05835.1"/>
    <property type="molecule type" value="Genomic_DNA"/>
</dbReference>
<evidence type="ECO:0000313" key="2">
    <source>
        <dbReference type="Proteomes" id="UP001302349"/>
    </source>
</evidence>